<dbReference type="PANTHER" id="PTHR11659:SF0">
    <property type="entry name" value="GLUTAMYL-TRNA(GLN) AMIDOTRANSFERASE SUBUNIT B, MITOCHONDRIAL"/>
    <property type="match status" value="1"/>
</dbReference>
<comment type="subunit">
    <text evidence="10">Subunit of the heterotrimeric GatCAB amidotransferase (AdT) complex, composed of A, B and C subunits.</text>
</comment>
<evidence type="ECO:0000256" key="6">
    <source>
        <dbReference type="ARBA" id="ARBA00022917"/>
    </source>
</evidence>
<evidence type="ECO:0000259" key="12">
    <source>
        <dbReference type="SMART" id="SM00845"/>
    </source>
</evidence>
<evidence type="ECO:0000256" key="10">
    <source>
        <dbReference type="HAMAP-Rule" id="MF_03147"/>
    </source>
</evidence>
<organism evidence="13 14">
    <name type="scientific">Cyanidium caldarium</name>
    <name type="common">Red alga</name>
    <dbReference type="NCBI Taxonomy" id="2771"/>
    <lineage>
        <taxon>Eukaryota</taxon>
        <taxon>Rhodophyta</taxon>
        <taxon>Bangiophyceae</taxon>
        <taxon>Cyanidiales</taxon>
        <taxon>Cyanidiaceae</taxon>
        <taxon>Cyanidium</taxon>
    </lineage>
</organism>
<proteinExistence type="inferred from homology"/>
<dbReference type="Proteomes" id="UP001301350">
    <property type="component" value="Unassembled WGS sequence"/>
</dbReference>
<dbReference type="InterPro" id="IPR018027">
    <property type="entry name" value="Asn/Gln_amidotransferase"/>
</dbReference>
<dbReference type="GO" id="GO:0030956">
    <property type="term" value="C:glutamyl-tRNA(Gln) amidotransferase complex"/>
    <property type="evidence" value="ECO:0007669"/>
    <property type="project" value="UniProtKB-UniRule"/>
</dbReference>
<evidence type="ECO:0000256" key="4">
    <source>
        <dbReference type="ARBA" id="ARBA00022741"/>
    </source>
</evidence>
<dbReference type="SUPFAM" id="SSF55931">
    <property type="entry name" value="Glutamine synthetase/guanido kinase"/>
    <property type="match status" value="1"/>
</dbReference>
<comment type="function">
    <text evidence="10">Allows the formation of correctly charged Gln-tRNA(Gln) through the transamidation of misacylated Glu-tRNA(Gln) in the mitochondria. The reaction takes place in the presence of glutamine and ATP through an activated gamma-phospho-Glu-tRNA(Gln).</text>
</comment>
<dbReference type="SMART" id="SM00845">
    <property type="entry name" value="GatB_Yqey"/>
    <property type="match status" value="1"/>
</dbReference>
<dbReference type="HAMAP" id="MF_00121">
    <property type="entry name" value="GatB"/>
    <property type="match status" value="1"/>
</dbReference>
<dbReference type="GO" id="GO:0032543">
    <property type="term" value="P:mitochondrial translation"/>
    <property type="evidence" value="ECO:0007669"/>
    <property type="project" value="UniProtKB-UniRule"/>
</dbReference>
<reference evidence="13 14" key="1">
    <citation type="submission" date="2022-07" db="EMBL/GenBank/DDBJ databases">
        <title>Genome-wide signatures of adaptation to extreme environments.</title>
        <authorList>
            <person name="Cho C.H."/>
            <person name="Yoon H.S."/>
        </authorList>
    </citation>
    <scope>NUCLEOTIDE SEQUENCE [LARGE SCALE GENOMIC DNA]</scope>
    <source>
        <strain evidence="13 14">DBV 063 E5</strain>
    </source>
</reference>
<comment type="caution">
    <text evidence="13">The sequence shown here is derived from an EMBL/GenBank/DDBJ whole genome shotgun (WGS) entry which is preliminary data.</text>
</comment>
<feature type="domain" description="Asn/Gln amidotransferase" evidence="12">
    <location>
        <begin position="450"/>
        <end position="610"/>
    </location>
</feature>
<dbReference type="Gene3D" id="1.10.150.380">
    <property type="entry name" value="GatB domain, N-terminal subdomain"/>
    <property type="match status" value="1"/>
</dbReference>
<evidence type="ECO:0000256" key="11">
    <source>
        <dbReference type="SAM" id="MobiDB-lite"/>
    </source>
</evidence>
<dbReference type="InterPro" id="IPR017959">
    <property type="entry name" value="Asn/Gln-tRNA_amidoTrfase_suB/E"/>
</dbReference>
<comment type="subcellular location">
    <subcellularLocation>
        <location evidence="10">Mitochondrion</location>
    </subcellularLocation>
</comment>
<keyword evidence="6 10" id="KW-0648">Protein biosynthesis</keyword>
<dbReference type="FunFam" id="1.10.10.410:FF:000001">
    <property type="entry name" value="Aspartyl/glutamyl-tRNA(Asn/Gln) amidotransferase subunit B"/>
    <property type="match status" value="1"/>
</dbReference>
<keyword evidence="4 10" id="KW-0547">Nucleotide-binding</keyword>
<dbReference type="InterPro" id="IPR023168">
    <property type="entry name" value="GatB_Yqey_C_2"/>
</dbReference>
<comment type="catalytic activity">
    <reaction evidence="8">
        <text>L-aspartyl-tRNA(Asn) + L-glutamine + ATP + H2O = L-asparaginyl-tRNA(Asn) + L-glutamate + ADP + phosphate + 2 H(+)</text>
        <dbReference type="Rhea" id="RHEA:14513"/>
        <dbReference type="Rhea" id="RHEA-COMP:9674"/>
        <dbReference type="Rhea" id="RHEA-COMP:9677"/>
        <dbReference type="ChEBI" id="CHEBI:15377"/>
        <dbReference type="ChEBI" id="CHEBI:15378"/>
        <dbReference type="ChEBI" id="CHEBI:29985"/>
        <dbReference type="ChEBI" id="CHEBI:30616"/>
        <dbReference type="ChEBI" id="CHEBI:43474"/>
        <dbReference type="ChEBI" id="CHEBI:58359"/>
        <dbReference type="ChEBI" id="CHEBI:78515"/>
        <dbReference type="ChEBI" id="CHEBI:78516"/>
        <dbReference type="ChEBI" id="CHEBI:456216"/>
    </reaction>
</comment>
<dbReference type="NCBIfam" id="NF004012">
    <property type="entry name" value="PRK05477.1-2"/>
    <property type="match status" value="1"/>
</dbReference>
<protein>
    <recommendedName>
        <fullName evidence="10">Glutamyl-tRNA(Gln) amidotransferase subunit B, mitochondrial</fullName>
        <shortName evidence="10">Glu-AdT subunit B</shortName>
        <ecNumber evidence="10">6.3.5.-</ecNumber>
    </recommendedName>
</protein>
<dbReference type="Pfam" id="PF02934">
    <property type="entry name" value="GatB_N"/>
    <property type="match status" value="1"/>
</dbReference>
<comment type="function">
    <text evidence="7">Allows the formation of correctly charged Asn-tRNA(Asn) or Gln-tRNA(Gln) through the transamidation of misacylated Asp-tRNA(Asn) or Glu-tRNA(Gln) in organisms which lack either or both of asparaginyl-tRNA or glutaminyl-tRNA synthetases. The reaction takes place in the presence of glutamine and ATP through an activated phospho-Asp-tRNA(Asn) or phospho-Glu-tRNA(Gln).</text>
</comment>
<dbReference type="InterPro" id="IPR042114">
    <property type="entry name" value="GatB_C_1"/>
</dbReference>
<feature type="compositionally biased region" description="Pro residues" evidence="11">
    <location>
        <begin position="51"/>
        <end position="60"/>
    </location>
</feature>
<keyword evidence="14" id="KW-1185">Reference proteome</keyword>
<dbReference type="InterPro" id="IPR006075">
    <property type="entry name" value="Asn/Gln-tRNA_Trfase_suB/E_cat"/>
</dbReference>
<sequence>MAQPASTAMGAARTAYVSSWTPRGAVPFRRVFAVAKSSRPVSWRRPARRTAPPPPPPPPTIWLQASSGTAAAANTRSASPSTGGRRKGAEELERVLERYVPTVGVEVHVQLATRTKAYCACSTRLGALPNTQVCPVCLGHPGTLPVLNARVLELTVKSGLAMHCEIAEWTKFDRKNYFYPDTPKNYQISQYDVPAAADGWIELPTSGKRVHIVRAHMEEDSAKMIHPGEVGANVAAATGANGGASEFGTGALSQSSYSLADHNRAGVPLVEIVSGPDMASGAEAVEFGEELQRILRYAQVSNGNMQDGSLRLDVNVSIAPRATDGAATELGTKVELKNLNSFSAVERAVDHEIVRQAALLDRGERVRQETRLWDERDQTTRLMRVKEGTSDYRYFPEPDIPPVHVSAEQVQEWRAQLPELPAEKRARYVREYQLSEYDARLLSADRRGAEFFERTVQVLQSGGVSTEVAALAKACANWLTGDVAALVKQKRGASSAADTQLTPESLAEMIALIEDGTISGKIGKELVPHLLEHACASVRALVEERGLTQLGDPAAIADMVREVMRAHPQNVQAYRGGKTKLAGFFVGQVMKVSGGRADPALTNRLVTELLQSESEPLGQ</sequence>
<evidence type="ECO:0000256" key="9">
    <source>
        <dbReference type="ARBA" id="ARBA00047913"/>
    </source>
</evidence>
<evidence type="ECO:0000256" key="3">
    <source>
        <dbReference type="ARBA" id="ARBA00022598"/>
    </source>
</evidence>
<evidence type="ECO:0000313" key="13">
    <source>
        <dbReference type="EMBL" id="KAK4535974.1"/>
    </source>
</evidence>
<evidence type="ECO:0000256" key="2">
    <source>
        <dbReference type="ARBA" id="ARBA00011123"/>
    </source>
</evidence>
<dbReference type="GO" id="GO:0005524">
    <property type="term" value="F:ATP binding"/>
    <property type="evidence" value="ECO:0007669"/>
    <property type="project" value="UniProtKB-KW"/>
</dbReference>
<keyword evidence="10" id="KW-0496">Mitochondrion</keyword>
<accession>A0AAV9IUP0</accession>
<gene>
    <name evidence="13" type="ORF">CDCA_CDCA06G1999</name>
</gene>
<dbReference type="AlphaFoldDB" id="A0AAV9IUP0"/>
<dbReference type="PANTHER" id="PTHR11659">
    <property type="entry name" value="GLUTAMYL-TRNA GLN AMIDOTRANSFERASE SUBUNIT B MITOCHONDRIAL AND PROKARYOTIC PET112-RELATED"/>
    <property type="match status" value="1"/>
</dbReference>
<dbReference type="Gene3D" id="1.10.10.410">
    <property type="match status" value="1"/>
</dbReference>
<feature type="region of interest" description="Disordered" evidence="11">
    <location>
        <begin position="36"/>
        <end position="90"/>
    </location>
</feature>
<name>A0AAV9IUP0_CYACA</name>
<dbReference type="EC" id="6.3.5.-" evidence="10"/>
<evidence type="ECO:0000256" key="8">
    <source>
        <dbReference type="ARBA" id="ARBA00047380"/>
    </source>
</evidence>
<dbReference type="GO" id="GO:0070681">
    <property type="term" value="P:glutaminyl-tRNAGln biosynthesis via transamidation"/>
    <property type="evidence" value="ECO:0007669"/>
    <property type="project" value="UniProtKB-UniRule"/>
</dbReference>
<evidence type="ECO:0000256" key="7">
    <source>
        <dbReference type="ARBA" id="ARBA00024799"/>
    </source>
</evidence>
<dbReference type="InterPro" id="IPR014746">
    <property type="entry name" value="Gln_synth/guanido_kin_cat_dom"/>
</dbReference>
<dbReference type="EMBL" id="JANCYW010000006">
    <property type="protein sequence ID" value="KAK4535974.1"/>
    <property type="molecule type" value="Genomic_DNA"/>
</dbReference>
<evidence type="ECO:0000256" key="5">
    <source>
        <dbReference type="ARBA" id="ARBA00022840"/>
    </source>
</evidence>
<evidence type="ECO:0000256" key="1">
    <source>
        <dbReference type="ARBA" id="ARBA00005306"/>
    </source>
</evidence>
<comment type="similarity">
    <text evidence="1 10">Belongs to the GatB/GatE family. GatB subfamily.</text>
</comment>
<dbReference type="InterPro" id="IPR003789">
    <property type="entry name" value="Asn/Gln_tRNA_amidoTrase-B-like"/>
</dbReference>
<keyword evidence="5 10" id="KW-0067">ATP-binding</keyword>
<feature type="compositionally biased region" description="Polar residues" evidence="11">
    <location>
        <begin position="63"/>
        <end position="82"/>
    </location>
</feature>
<comment type="subunit">
    <text evidence="2">Heterotrimer of A, B and C subunits.</text>
</comment>
<evidence type="ECO:0000313" key="14">
    <source>
        <dbReference type="Proteomes" id="UP001301350"/>
    </source>
</evidence>
<dbReference type="SUPFAM" id="SSF89095">
    <property type="entry name" value="GatB/YqeY motif"/>
    <property type="match status" value="1"/>
</dbReference>
<dbReference type="GO" id="GO:0005739">
    <property type="term" value="C:mitochondrion"/>
    <property type="evidence" value="ECO:0007669"/>
    <property type="project" value="UniProtKB-SubCell"/>
</dbReference>
<dbReference type="InterPro" id="IPR004413">
    <property type="entry name" value="GatB"/>
</dbReference>
<dbReference type="NCBIfam" id="TIGR00133">
    <property type="entry name" value="gatB"/>
    <property type="match status" value="1"/>
</dbReference>
<keyword evidence="3 10" id="KW-0436">Ligase</keyword>
<dbReference type="Pfam" id="PF02637">
    <property type="entry name" value="GatB_Yqey"/>
    <property type="match status" value="1"/>
</dbReference>
<dbReference type="GO" id="GO:0050567">
    <property type="term" value="F:glutaminyl-tRNA synthase (glutamine-hydrolyzing) activity"/>
    <property type="evidence" value="ECO:0007669"/>
    <property type="project" value="UniProtKB-UniRule"/>
</dbReference>
<comment type="catalytic activity">
    <reaction evidence="9 10">
        <text>L-glutamyl-tRNA(Gln) + L-glutamine + ATP + H2O = L-glutaminyl-tRNA(Gln) + L-glutamate + ADP + phosphate + H(+)</text>
        <dbReference type="Rhea" id="RHEA:17521"/>
        <dbReference type="Rhea" id="RHEA-COMP:9681"/>
        <dbReference type="Rhea" id="RHEA-COMP:9684"/>
        <dbReference type="ChEBI" id="CHEBI:15377"/>
        <dbReference type="ChEBI" id="CHEBI:15378"/>
        <dbReference type="ChEBI" id="CHEBI:29985"/>
        <dbReference type="ChEBI" id="CHEBI:30616"/>
        <dbReference type="ChEBI" id="CHEBI:43474"/>
        <dbReference type="ChEBI" id="CHEBI:58359"/>
        <dbReference type="ChEBI" id="CHEBI:78520"/>
        <dbReference type="ChEBI" id="CHEBI:78521"/>
        <dbReference type="ChEBI" id="CHEBI:456216"/>
    </reaction>
</comment>